<evidence type="ECO:0000259" key="12">
    <source>
        <dbReference type="Pfam" id="PF10443"/>
    </source>
</evidence>
<dbReference type="InterPro" id="IPR018850">
    <property type="entry name" value="Mt_escape_2_C"/>
</dbReference>
<dbReference type="PANTHER" id="PTHR32198:SF2">
    <property type="entry name" value="MITOCHONDRIAL ESCAPE PROTEIN 2"/>
    <property type="match status" value="1"/>
</dbReference>
<keyword evidence="6" id="KW-1133">Transmembrane helix</keyword>
<keyword evidence="13" id="KW-0378">Hydrolase</keyword>
<dbReference type="GO" id="GO:0003723">
    <property type="term" value="F:RNA binding"/>
    <property type="evidence" value="ECO:0007669"/>
    <property type="project" value="UniProtKB-UniRule"/>
</dbReference>
<keyword evidence="10" id="KW-0694">RNA-binding</keyword>
<evidence type="ECO:0000313" key="14">
    <source>
        <dbReference type="Proteomes" id="UP001221757"/>
    </source>
</evidence>
<evidence type="ECO:0000256" key="4">
    <source>
        <dbReference type="ARBA" id="ARBA00022692"/>
    </source>
</evidence>
<sequence length="843" mass="94301">MLRAISRRGIPPLRPLLRYFSEKQPPLRGLAYVDAFPVRLGIWDLRHYLAVANEAHILEALETRLSNIKAHSFTVVDIQSYHKDGGAFVTFDYTASDPEDALKTIEAELKAEAKKHGGLPSWVGVGSSVWLVKGKPWLEDMWRFPSNILTVTFQDGPDIREERLYNLLRPYGAIQDIWPPAPVPAGTLRSVTVIFQSLRPATVARNAIHGLEVSAPGASSTKLHITYTSPLNAHKIRDWLGSHPRIVLPIVLFLLGSLTYTIFDPVRSLMVQAKMQDWFNVREFRLYQWLRTKSMELRIFTPEPKASSAEEVWKERKQAEADVRAYLGDWPSTIAFVHGPQGSGKTRLLEAVLKDGGRNVLMIDCRALQNATSDTQLINLLAGQVGYWPVFSFFNSVNHLIDLASIGLIGQQANLSSTLPEKVREMLAVVRTALESVNSSHQRDVQRQIRREALAEERARMATLTLEKIRRGTWHDGRLDCVAGNGVMSELGIGDELMDDDDAVAFTLPKDEEEQKKKRQDEQEAKKKQKGKAELEAVESLPIVVIRNFAVQSSNREEIYDALAEWAASLVENQFAHVVVISDNRENSKRLAKALPSKPLYAIALYDADAASALAFVKRKLKDADINLDYTREQVASVERLGGRASDLESLIYKVRSGARVEEAVEDIIARGVSELRKNAFGDDADDAKSLPWGANRRAEVPYHEVLLEFPFKGDEGPLRSMEHAELITIGTNNGRPSTIRPGKPVYKFVFERLVNDSIFQATQDIAYNEKLIASAESTVKACEQELLALKEIGTDAEHWWGGNTASSSRSRYLLAKMQASAEKIEALERKNLELKKVLAKGG</sequence>
<dbReference type="InterPro" id="IPR039627">
    <property type="entry name" value="Yme2_C"/>
</dbReference>
<name>A0AAD7GQV6_MYCRO</name>
<comment type="subcellular location">
    <subcellularLocation>
        <location evidence="1 10">Mitochondrion inner membrane</location>
        <topology evidence="1 10">Single-pass membrane protein</topology>
    </subcellularLocation>
</comment>
<dbReference type="Pfam" id="PF10443">
    <property type="entry name" value="RNA12"/>
    <property type="match status" value="1"/>
</dbReference>
<dbReference type="Gene3D" id="3.40.50.300">
    <property type="entry name" value="P-loop containing nucleotide triphosphate hydrolases"/>
    <property type="match status" value="1"/>
</dbReference>
<evidence type="ECO:0000256" key="8">
    <source>
        <dbReference type="ARBA" id="ARBA00023136"/>
    </source>
</evidence>
<dbReference type="AlphaFoldDB" id="A0AAD7GQV6"/>
<gene>
    <name evidence="13" type="ORF">B0H17DRAFT_1044248</name>
</gene>
<evidence type="ECO:0000256" key="1">
    <source>
        <dbReference type="ARBA" id="ARBA00004434"/>
    </source>
</evidence>
<dbReference type="EMBL" id="JARKIE010000015">
    <property type="protein sequence ID" value="KAJ7702409.1"/>
    <property type="molecule type" value="Genomic_DNA"/>
</dbReference>
<dbReference type="InterPro" id="IPR027417">
    <property type="entry name" value="P-loop_NTPase"/>
</dbReference>
<reference evidence="13" key="1">
    <citation type="submission" date="2023-03" db="EMBL/GenBank/DDBJ databases">
        <title>Massive genome expansion in bonnet fungi (Mycena s.s.) driven by repeated elements and novel gene families across ecological guilds.</title>
        <authorList>
            <consortium name="Lawrence Berkeley National Laboratory"/>
            <person name="Harder C.B."/>
            <person name="Miyauchi S."/>
            <person name="Viragh M."/>
            <person name="Kuo A."/>
            <person name="Thoen E."/>
            <person name="Andreopoulos B."/>
            <person name="Lu D."/>
            <person name="Skrede I."/>
            <person name="Drula E."/>
            <person name="Henrissat B."/>
            <person name="Morin E."/>
            <person name="Kohler A."/>
            <person name="Barry K."/>
            <person name="LaButti K."/>
            <person name="Morin E."/>
            <person name="Salamov A."/>
            <person name="Lipzen A."/>
            <person name="Mereny Z."/>
            <person name="Hegedus B."/>
            <person name="Baldrian P."/>
            <person name="Stursova M."/>
            <person name="Weitz H."/>
            <person name="Taylor A."/>
            <person name="Grigoriev I.V."/>
            <person name="Nagy L.G."/>
            <person name="Martin F."/>
            <person name="Kauserud H."/>
        </authorList>
    </citation>
    <scope>NUCLEOTIDE SEQUENCE</scope>
    <source>
        <strain evidence="13">CBHHK067</strain>
    </source>
</reference>
<evidence type="ECO:0000256" key="2">
    <source>
        <dbReference type="ARBA" id="ARBA00010320"/>
    </source>
</evidence>
<dbReference type="GO" id="GO:0004527">
    <property type="term" value="F:exonuclease activity"/>
    <property type="evidence" value="ECO:0007669"/>
    <property type="project" value="UniProtKB-KW"/>
</dbReference>
<keyword evidence="13" id="KW-0269">Exonuclease</keyword>
<comment type="similarity">
    <text evidence="2 10">Belongs to the YME2 family.</text>
</comment>
<keyword evidence="8" id="KW-0472">Membrane</keyword>
<dbReference type="GO" id="GO:0006397">
    <property type="term" value="P:mRNA processing"/>
    <property type="evidence" value="ECO:0007669"/>
    <property type="project" value="UniProtKB-UniRule"/>
</dbReference>
<proteinExistence type="inferred from homology"/>
<evidence type="ECO:0000256" key="7">
    <source>
        <dbReference type="ARBA" id="ARBA00023128"/>
    </source>
</evidence>
<evidence type="ECO:0000256" key="5">
    <source>
        <dbReference type="ARBA" id="ARBA00022792"/>
    </source>
</evidence>
<keyword evidence="10" id="KW-0507">mRNA processing</keyword>
<evidence type="ECO:0000256" key="6">
    <source>
        <dbReference type="ARBA" id="ARBA00022989"/>
    </source>
</evidence>
<dbReference type="PANTHER" id="PTHR32198">
    <property type="entry name" value="MITOCHONDRIAL ESCAPE PROTEIN 2"/>
    <property type="match status" value="1"/>
</dbReference>
<evidence type="ECO:0000256" key="9">
    <source>
        <dbReference type="ARBA" id="ARBA00025276"/>
    </source>
</evidence>
<feature type="region of interest" description="Disordered" evidence="11">
    <location>
        <begin position="508"/>
        <end position="532"/>
    </location>
</feature>
<evidence type="ECO:0000256" key="11">
    <source>
        <dbReference type="SAM" id="MobiDB-lite"/>
    </source>
</evidence>
<accession>A0AAD7GQV6</accession>
<feature type="domain" description="Mitochondrial escape protein 2 C-terminal" evidence="12">
    <location>
        <begin position="316"/>
        <end position="793"/>
    </location>
</feature>
<comment type="caution">
    <text evidence="13">The sequence shown here is derived from an EMBL/GenBank/DDBJ whole genome shotgun (WGS) entry which is preliminary data.</text>
</comment>
<keyword evidence="13" id="KW-0540">Nuclease</keyword>
<evidence type="ECO:0000313" key="13">
    <source>
        <dbReference type="EMBL" id="KAJ7702409.1"/>
    </source>
</evidence>
<dbReference type="GO" id="GO:0005743">
    <property type="term" value="C:mitochondrial inner membrane"/>
    <property type="evidence" value="ECO:0007669"/>
    <property type="project" value="UniProtKB-SubCell"/>
</dbReference>
<keyword evidence="4" id="KW-0812">Transmembrane</keyword>
<keyword evidence="5 10" id="KW-0999">Mitochondrion inner membrane</keyword>
<dbReference type="Proteomes" id="UP001221757">
    <property type="component" value="Unassembled WGS sequence"/>
</dbReference>
<dbReference type="SUPFAM" id="SSF52540">
    <property type="entry name" value="P-loop containing nucleoside triphosphate hydrolases"/>
    <property type="match status" value="2"/>
</dbReference>
<evidence type="ECO:0000256" key="10">
    <source>
        <dbReference type="RuleBase" id="RU367108"/>
    </source>
</evidence>
<protein>
    <recommendedName>
        <fullName evidence="3 10">Mitochondrial escape protein 2</fullName>
    </recommendedName>
</protein>
<keyword evidence="7 10" id="KW-0496">Mitochondrion</keyword>
<evidence type="ECO:0000256" key="3">
    <source>
        <dbReference type="ARBA" id="ARBA00020222"/>
    </source>
</evidence>
<feature type="compositionally biased region" description="Basic and acidic residues" evidence="11">
    <location>
        <begin position="509"/>
        <end position="532"/>
    </location>
</feature>
<comment type="function">
    <text evidence="9 10">Plays a role in maintaining the mitochondrial genome and in controlling the mtDNA escape. Involved in the regulation of mtDNA nucleotide structure and number. May have a dispensable role in early maturation of pre-rRNA.</text>
</comment>
<organism evidence="13 14">
    <name type="scientific">Mycena rosella</name>
    <name type="common">Pink bonnet</name>
    <name type="synonym">Agaricus rosellus</name>
    <dbReference type="NCBI Taxonomy" id="1033263"/>
    <lineage>
        <taxon>Eukaryota</taxon>
        <taxon>Fungi</taxon>
        <taxon>Dikarya</taxon>
        <taxon>Basidiomycota</taxon>
        <taxon>Agaricomycotina</taxon>
        <taxon>Agaricomycetes</taxon>
        <taxon>Agaricomycetidae</taxon>
        <taxon>Agaricales</taxon>
        <taxon>Marasmiineae</taxon>
        <taxon>Mycenaceae</taxon>
        <taxon>Mycena</taxon>
    </lineage>
</organism>
<keyword evidence="14" id="KW-1185">Reference proteome</keyword>